<name>A0ACC6T7T5_9HYPH</name>
<dbReference type="EMBL" id="JAMYRI010000025">
    <property type="protein sequence ID" value="MER9287863.1"/>
    <property type="molecule type" value="Genomic_DNA"/>
</dbReference>
<evidence type="ECO:0000313" key="1">
    <source>
        <dbReference type="EMBL" id="MER9287863.1"/>
    </source>
</evidence>
<gene>
    <name evidence="1" type="ORF">NKI81_28760</name>
</gene>
<reference evidence="1 2" key="1">
    <citation type="journal article" date="2024" name="Proc. Natl. Acad. Sci. U.S.A.">
        <title>The evolutionary genomics of adaptation to stress in wild rhizobium bacteria.</title>
        <authorList>
            <person name="Kehlet-Delgado H."/>
            <person name="Montoya A.P."/>
            <person name="Jensen K.T."/>
            <person name="Wendlandt C.E."/>
            <person name="Dexheimer C."/>
            <person name="Roberts M."/>
            <person name="Torres Martinez L."/>
            <person name="Friesen M.L."/>
            <person name="Griffitts J.S."/>
            <person name="Porter S.S."/>
        </authorList>
    </citation>
    <scope>NUCLEOTIDE SEQUENCE [LARGE SCALE GENOMIC DNA]</scope>
    <source>
        <strain evidence="1 2">M0468</strain>
    </source>
</reference>
<organism evidence="1 2">
    <name type="scientific">Mesorhizobium australicum</name>
    <dbReference type="NCBI Taxonomy" id="536018"/>
    <lineage>
        <taxon>Bacteria</taxon>
        <taxon>Pseudomonadati</taxon>
        <taxon>Pseudomonadota</taxon>
        <taxon>Alphaproteobacteria</taxon>
        <taxon>Hyphomicrobiales</taxon>
        <taxon>Phyllobacteriaceae</taxon>
        <taxon>Mesorhizobium</taxon>
    </lineage>
</organism>
<keyword evidence="2" id="KW-1185">Reference proteome</keyword>
<comment type="caution">
    <text evidence="1">The sequence shown here is derived from an EMBL/GenBank/DDBJ whole genome shotgun (WGS) entry which is preliminary data.</text>
</comment>
<dbReference type="Proteomes" id="UP001480082">
    <property type="component" value="Unassembled WGS sequence"/>
</dbReference>
<sequence>MMSVSTNFRLACQAANAVGNLPAVRLPDVSVTAKALLKLQALPTTTAREPAAADLNQVARQIAEQLASGAALSRKQLREAPWCLWNTKPALAEDKVLLEGLLRLISDAASARPFRTLATAFLAAYGEQQVGRVAAAAVLSLLAKKWKGVWGFLQDRYSIFDLVAGPKRLALEVNASGRSPAEILSDAGLGAMNAKSGLTEAVILALLTELGNGVERDHLARLEKVRRFALRADGLPIFGGQKNQILEALLRPIALRPPSEDTQDEFLRLIVLAFGDPRLRPGQWVGLPHKDIVIGWLTRQSLRQFLDVVDATTNDKLMWKYRRAFWEGTYEYFRRSGVTIEAWVAFGPDGLKHARRTFKDTKFAAIHSTGKQVESGHAVLLFRIGRCLIADWSHNGKCNIWSDANAKSAPRMFEMRYGSDEVRIAGAAGNMKTRELFSIMHMASETYNWQDQVAQRLFEVTSHRVPRSAYKL</sequence>
<evidence type="ECO:0000313" key="2">
    <source>
        <dbReference type="Proteomes" id="UP001480082"/>
    </source>
</evidence>
<proteinExistence type="predicted"/>
<protein>
    <submittedName>
        <fullName evidence="1">EH signature domain-containing protein</fullName>
    </submittedName>
</protein>
<accession>A0ACC6T7T5</accession>